<proteinExistence type="predicted"/>
<organism evidence="1 2">
    <name type="scientific">Mesobacillus persicus</name>
    <dbReference type="NCBI Taxonomy" id="930146"/>
    <lineage>
        <taxon>Bacteria</taxon>
        <taxon>Bacillati</taxon>
        <taxon>Bacillota</taxon>
        <taxon>Bacilli</taxon>
        <taxon>Bacillales</taxon>
        <taxon>Bacillaceae</taxon>
        <taxon>Mesobacillus</taxon>
    </lineage>
</organism>
<reference evidence="2" key="1">
    <citation type="submission" date="2016-10" db="EMBL/GenBank/DDBJ databases">
        <authorList>
            <person name="Varghese N."/>
            <person name="Submissions S."/>
        </authorList>
    </citation>
    <scope>NUCLEOTIDE SEQUENCE [LARGE SCALE GENOMIC DNA]</scope>
    <source>
        <strain evidence="2">B48,IBRC-M 10115,DSM 25386,CECT 8001</strain>
    </source>
</reference>
<dbReference type="RefSeq" id="WP_170843901.1">
    <property type="nucleotide sequence ID" value="NZ_FOBW01000010.1"/>
</dbReference>
<dbReference type="Proteomes" id="UP000198553">
    <property type="component" value="Unassembled WGS sequence"/>
</dbReference>
<name>A0A1H8EWQ4_9BACI</name>
<gene>
    <name evidence="1" type="ORF">SAMN05192533_110138</name>
</gene>
<sequence length="55" mass="6549">MAEAEEVTIFIEELGRLFNEYKKCRDEKIKVQIMKDIHLIAEAIDPENEDIEHFL</sequence>
<accession>A0A1H8EWQ4</accession>
<dbReference type="AlphaFoldDB" id="A0A1H8EWQ4"/>
<keyword evidence="2" id="KW-1185">Reference proteome</keyword>
<evidence type="ECO:0000313" key="2">
    <source>
        <dbReference type="Proteomes" id="UP000198553"/>
    </source>
</evidence>
<evidence type="ECO:0000313" key="1">
    <source>
        <dbReference type="EMBL" id="SEN24061.1"/>
    </source>
</evidence>
<dbReference type="EMBL" id="FOBW01000010">
    <property type="protein sequence ID" value="SEN24061.1"/>
    <property type="molecule type" value="Genomic_DNA"/>
</dbReference>
<protein>
    <submittedName>
        <fullName evidence="1">Uncharacterized protein</fullName>
    </submittedName>
</protein>